<keyword evidence="4 10" id="KW-0560">Oxidoreductase</keyword>
<evidence type="ECO:0000313" key="10">
    <source>
        <dbReference type="EMBL" id="BBD73593.1"/>
    </source>
</evidence>
<evidence type="ECO:0000313" key="12">
    <source>
        <dbReference type="Proteomes" id="UP000276741"/>
    </source>
</evidence>
<evidence type="ECO:0000256" key="7">
    <source>
        <dbReference type="SAM" id="Phobius"/>
    </source>
</evidence>
<evidence type="ECO:0000256" key="3">
    <source>
        <dbReference type="ARBA" id="ARBA00022857"/>
    </source>
</evidence>
<keyword evidence="5" id="KW-0119">Carbohydrate metabolism</keyword>
<keyword evidence="7" id="KW-0472">Membrane</keyword>
<dbReference type="GO" id="GO:0030554">
    <property type="term" value="F:adenyl nucleotide binding"/>
    <property type="evidence" value="ECO:0007669"/>
    <property type="project" value="UniProtKB-ARBA"/>
</dbReference>
<dbReference type="InterPro" id="IPR050129">
    <property type="entry name" value="Zn_alcohol_dh"/>
</dbReference>
<dbReference type="Gene3D" id="3.40.50.720">
    <property type="entry name" value="NAD(P)-binding Rossmann-like Domain"/>
    <property type="match status" value="1"/>
</dbReference>
<keyword evidence="7" id="KW-0812">Transmembrane</keyword>
<dbReference type="InterPro" id="IPR013154">
    <property type="entry name" value="ADH-like_N"/>
</dbReference>
<evidence type="ECO:0000256" key="2">
    <source>
        <dbReference type="ARBA" id="ARBA00022833"/>
    </source>
</evidence>
<keyword evidence="2 6" id="KW-0862">Zinc</keyword>
<evidence type="ECO:0000256" key="5">
    <source>
        <dbReference type="ARBA" id="ARBA00023277"/>
    </source>
</evidence>
<sequence>MKSRRMVLGRFSSPLSLESWEVPEPKGEEVIVRVRGAGVCRTDLRIWKGTEAKPGFHLPLVLGHEIAGTVEDFGEAVTGLKKGEGVLVYSAWTDGTCRFCRRGLYNICPHQVIPGQTTDGGFAEHVVVPSHRWLVKLGDVSPVDAAPLADAGTTSMGAVRMTLPYLWVGSVVVVNGIGGIGPYTVQLLKVLAPTSVVVAISRSEVHRELALKAGADHAFSPSEAIEEVRRLSGGEGAAAAIDLVGTEETTKLLSSLISIDGAIVLVGMEGRNVSLPTFETAVWNRKLLGSNYGTMNDMSDVVRLMAEGKLMPFVVRRNLEEANEALLDLDSGRVVGGRQVLTP</sequence>
<accession>A0A348B5Z1</accession>
<keyword evidence="12" id="KW-1185">Reference proteome</keyword>
<evidence type="ECO:0000313" key="11">
    <source>
        <dbReference type="EMBL" id="GGU01619.1"/>
    </source>
</evidence>
<name>A0A348B5Z1_9CREN</name>
<reference evidence="10" key="3">
    <citation type="journal article" date="2019" name="BMC Res. Notes">
        <title>Complete genome sequence of the Sulfodiicoccus acidiphilus strain HS-1T, the first crenarchaeon that lacks polB3, isolated from an acidic hot spring in Ohwaku-dani, Hakone, Japan.</title>
        <authorList>
            <person name="Sakai H.D."/>
            <person name="Kurosawa N."/>
        </authorList>
    </citation>
    <scope>NUCLEOTIDE SEQUENCE</scope>
    <source>
        <strain evidence="10">HS-1</strain>
    </source>
</reference>
<gene>
    <name evidence="11" type="ORF">GCM10007116_18490</name>
    <name evidence="10" type="ORF">HS1genome_1982</name>
</gene>
<dbReference type="PANTHER" id="PTHR43401">
    <property type="entry name" value="L-THREONINE 3-DEHYDROGENASE"/>
    <property type="match status" value="1"/>
</dbReference>
<evidence type="ECO:0000256" key="1">
    <source>
        <dbReference type="ARBA" id="ARBA00022723"/>
    </source>
</evidence>
<dbReference type="Pfam" id="PF08240">
    <property type="entry name" value="ADH_N"/>
    <property type="match status" value="1"/>
</dbReference>
<dbReference type="EMBL" id="BMQS01000020">
    <property type="protein sequence ID" value="GGU01619.1"/>
    <property type="molecule type" value="Genomic_DNA"/>
</dbReference>
<comment type="cofactor">
    <cofactor evidence="6">
        <name>Zn(2+)</name>
        <dbReference type="ChEBI" id="CHEBI:29105"/>
    </cofactor>
</comment>
<dbReference type="KEGG" id="sacd:HS1genome_1982"/>
<keyword evidence="7" id="KW-1133">Transmembrane helix</keyword>
<dbReference type="EMBL" id="AP018553">
    <property type="protein sequence ID" value="BBD73593.1"/>
    <property type="molecule type" value="Genomic_DNA"/>
</dbReference>
<dbReference type="CDD" id="cd05284">
    <property type="entry name" value="arabinose_DH_like"/>
    <property type="match status" value="1"/>
</dbReference>
<keyword evidence="3" id="KW-0521">NADP</keyword>
<dbReference type="AlphaFoldDB" id="A0A348B5Z1"/>
<dbReference type="SUPFAM" id="SSF50129">
    <property type="entry name" value="GroES-like"/>
    <property type="match status" value="1"/>
</dbReference>
<feature type="transmembrane region" description="Helical" evidence="7">
    <location>
        <begin position="165"/>
        <end position="185"/>
    </location>
</feature>
<dbReference type="InterPro" id="IPR013149">
    <property type="entry name" value="ADH-like_C"/>
</dbReference>
<evidence type="ECO:0000259" key="9">
    <source>
        <dbReference type="Pfam" id="PF08240"/>
    </source>
</evidence>
<dbReference type="GeneID" id="38667445"/>
<dbReference type="InterPro" id="IPR036291">
    <property type="entry name" value="NAD(P)-bd_dom_sf"/>
</dbReference>
<comment type="similarity">
    <text evidence="6">Belongs to the zinc-containing alcohol dehydrogenase family.</text>
</comment>
<dbReference type="GO" id="GO:0008270">
    <property type="term" value="F:zinc ion binding"/>
    <property type="evidence" value="ECO:0007669"/>
    <property type="project" value="InterPro"/>
</dbReference>
<dbReference type="EC" id="1.1.1.1" evidence="10"/>
<reference evidence="12" key="2">
    <citation type="submission" date="2018-04" db="EMBL/GenBank/DDBJ databases">
        <title>Complete genome sequence of Sulfodiicoccus acidiphilus strain HS-1.</title>
        <authorList>
            <person name="Sakai H.D."/>
            <person name="Kurosawa N."/>
        </authorList>
    </citation>
    <scope>NUCLEOTIDE SEQUENCE [LARGE SCALE GENOMIC DNA]</scope>
    <source>
        <strain evidence="12">HS-1</strain>
    </source>
</reference>
<proteinExistence type="inferred from homology"/>
<dbReference type="PROSITE" id="PS00059">
    <property type="entry name" value="ADH_ZINC"/>
    <property type="match status" value="1"/>
</dbReference>
<evidence type="ECO:0000256" key="6">
    <source>
        <dbReference type="RuleBase" id="RU361277"/>
    </source>
</evidence>
<feature type="domain" description="Alcohol dehydrogenase-like C-terminal" evidence="8">
    <location>
        <begin position="179"/>
        <end position="306"/>
    </location>
</feature>
<evidence type="ECO:0000259" key="8">
    <source>
        <dbReference type="Pfam" id="PF00107"/>
    </source>
</evidence>
<keyword evidence="1 6" id="KW-0479">Metal-binding</keyword>
<dbReference type="GO" id="GO:0043168">
    <property type="term" value="F:anion binding"/>
    <property type="evidence" value="ECO:0007669"/>
    <property type="project" value="UniProtKB-ARBA"/>
</dbReference>
<dbReference type="PANTHER" id="PTHR43401:SF4">
    <property type="entry name" value="D-ARABINOSE 1-DEHYDROGENASE (NADP(+))"/>
    <property type="match status" value="1"/>
</dbReference>
<dbReference type="GO" id="GO:0004022">
    <property type="term" value="F:alcohol dehydrogenase (NAD+) activity"/>
    <property type="evidence" value="ECO:0007669"/>
    <property type="project" value="UniProtKB-EC"/>
</dbReference>
<protein>
    <submittedName>
        <fullName evidence="10">D-arabinose dehydrogenase</fullName>
        <ecNumber evidence="10">1.1.1.1</ecNumber>
    </submittedName>
</protein>
<dbReference type="Pfam" id="PF00107">
    <property type="entry name" value="ADH_zinc_N"/>
    <property type="match status" value="1"/>
</dbReference>
<dbReference type="Proteomes" id="UP000276741">
    <property type="component" value="Chromosome"/>
</dbReference>
<reference evidence="11" key="4">
    <citation type="submission" date="2020-09" db="EMBL/GenBank/DDBJ databases">
        <authorList>
            <person name="Sun Q."/>
            <person name="Ohkuma M."/>
        </authorList>
    </citation>
    <scope>NUCLEOTIDE SEQUENCE</scope>
    <source>
        <strain evidence="11">JCM 31740</strain>
    </source>
</reference>
<reference evidence="11" key="1">
    <citation type="journal article" date="2014" name="Int. J. Syst. Evol. Microbiol.">
        <title>Complete genome sequence of Corynebacterium casei LMG S-19264T (=DSM 44701T), isolated from a smear-ripened cheese.</title>
        <authorList>
            <consortium name="US DOE Joint Genome Institute (JGI-PGF)"/>
            <person name="Walter F."/>
            <person name="Albersmeier A."/>
            <person name="Kalinowski J."/>
            <person name="Ruckert C."/>
        </authorList>
    </citation>
    <scope>NUCLEOTIDE SEQUENCE</scope>
    <source>
        <strain evidence="11">JCM 31740</strain>
    </source>
</reference>
<dbReference type="SUPFAM" id="SSF51735">
    <property type="entry name" value="NAD(P)-binding Rossmann-fold domains"/>
    <property type="match status" value="1"/>
</dbReference>
<dbReference type="Gene3D" id="3.90.180.10">
    <property type="entry name" value="Medium-chain alcohol dehydrogenases, catalytic domain"/>
    <property type="match status" value="1"/>
</dbReference>
<organism evidence="10 12">
    <name type="scientific">Sulfodiicoccus acidiphilus</name>
    <dbReference type="NCBI Taxonomy" id="1670455"/>
    <lineage>
        <taxon>Archaea</taxon>
        <taxon>Thermoproteota</taxon>
        <taxon>Thermoprotei</taxon>
        <taxon>Sulfolobales</taxon>
        <taxon>Sulfolobaceae</taxon>
        <taxon>Sulfodiicoccus</taxon>
    </lineage>
</organism>
<evidence type="ECO:0000256" key="4">
    <source>
        <dbReference type="ARBA" id="ARBA00023002"/>
    </source>
</evidence>
<dbReference type="GO" id="GO:0051262">
    <property type="term" value="P:protein tetramerization"/>
    <property type="evidence" value="ECO:0007669"/>
    <property type="project" value="UniProtKB-ARBA"/>
</dbReference>
<dbReference type="Proteomes" id="UP000616143">
    <property type="component" value="Unassembled WGS sequence"/>
</dbReference>
<dbReference type="InterPro" id="IPR002328">
    <property type="entry name" value="ADH_Zn_CS"/>
</dbReference>
<feature type="domain" description="Alcohol dehydrogenase-like N-terminal" evidence="9">
    <location>
        <begin position="28"/>
        <end position="137"/>
    </location>
</feature>
<dbReference type="RefSeq" id="WP_229768255.1">
    <property type="nucleotide sequence ID" value="NZ_AP018553.1"/>
</dbReference>
<dbReference type="InterPro" id="IPR011032">
    <property type="entry name" value="GroES-like_sf"/>
</dbReference>